<dbReference type="GO" id="GO:0007009">
    <property type="term" value="P:plasma membrane organization"/>
    <property type="evidence" value="ECO:0007669"/>
    <property type="project" value="TreeGrafter"/>
</dbReference>
<dbReference type="GO" id="GO:0030659">
    <property type="term" value="C:cytoplasmic vesicle membrane"/>
    <property type="evidence" value="ECO:0007669"/>
    <property type="project" value="UniProtKB-SubCell"/>
</dbReference>
<evidence type="ECO:0000313" key="15">
    <source>
        <dbReference type="Proteomes" id="UP001249851"/>
    </source>
</evidence>
<keyword evidence="9" id="KW-1133">Transmembrane helix</keyword>
<dbReference type="SMART" id="SM00693">
    <property type="entry name" value="DysFN"/>
    <property type="match status" value="2"/>
</dbReference>
<dbReference type="InterPro" id="IPR037726">
    <property type="entry name" value="C2A_Ferlin"/>
</dbReference>
<evidence type="ECO:0000256" key="2">
    <source>
        <dbReference type="ARBA" id="ARBA00004483"/>
    </source>
</evidence>
<dbReference type="CDD" id="cd08373">
    <property type="entry name" value="C2A_Ferlin"/>
    <property type="match status" value="1"/>
</dbReference>
<keyword evidence="11" id="KW-0968">Cytoplasmic vesicle</keyword>
<dbReference type="InterPro" id="IPR035892">
    <property type="entry name" value="C2_domain_sf"/>
</dbReference>
<evidence type="ECO:0000256" key="6">
    <source>
        <dbReference type="ARBA" id="ARBA00022692"/>
    </source>
</evidence>
<evidence type="ECO:0000256" key="7">
    <source>
        <dbReference type="ARBA" id="ARBA00022737"/>
    </source>
</evidence>
<reference evidence="14" key="1">
    <citation type="journal article" date="2023" name="G3 (Bethesda)">
        <title>Whole genome assembly and annotation of the endangered Caribbean coral Acropora cervicornis.</title>
        <authorList>
            <person name="Selwyn J.D."/>
            <person name="Vollmer S.V."/>
        </authorList>
    </citation>
    <scope>NUCLEOTIDE SEQUENCE</scope>
    <source>
        <strain evidence="14">K2</strain>
    </source>
</reference>
<dbReference type="InterPro" id="IPR055072">
    <property type="entry name" value="Ferlin_DSRM"/>
</dbReference>
<dbReference type="CDD" id="cd04011">
    <property type="entry name" value="C2B_Ferlin"/>
    <property type="match status" value="1"/>
</dbReference>
<dbReference type="SMART" id="SM01201">
    <property type="entry name" value="FerB"/>
    <property type="match status" value="1"/>
</dbReference>
<dbReference type="CDD" id="cd04017">
    <property type="entry name" value="C2D_Ferlin"/>
    <property type="match status" value="1"/>
</dbReference>
<dbReference type="InterPro" id="IPR012561">
    <property type="entry name" value="Ferlin_B-domain"/>
</dbReference>
<evidence type="ECO:0000256" key="8">
    <source>
        <dbReference type="ARBA" id="ARBA00022968"/>
    </source>
</evidence>
<feature type="domain" description="C2" evidence="13">
    <location>
        <begin position="1503"/>
        <end position="1621"/>
    </location>
</feature>
<proteinExistence type="inferred from homology"/>
<dbReference type="Pfam" id="PF08151">
    <property type="entry name" value="FerI"/>
    <property type="match status" value="1"/>
</dbReference>
<evidence type="ECO:0000256" key="5">
    <source>
        <dbReference type="ARBA" id="ARBA00022553"/>
    </source>
</evidence>
<evidence type="ECO:0000313" key="14">
    <source>
        <dbReference type="EMBL" id="KAK2572573.1"/>
    </source>
</evidence>
<gene>
    <name evidence="14" type="ORF">P5673_002835</name>
</gene>
<dbReference type="SMART" id="SM00239">
    <property type="entry name" value="C2"/>
    <property type="match status" value="6"/>
</dbReference>
<keyword evidence="6" id="KW-0812">Transmembrane</keyword>
<keyword evidence="7" id="KW-0677">Repeat</keyword>
<feature type="compositionally biased region" description="Acidic residues" evidence="12">
    <location>
        <begin position="140"/>
        <end position="156"/>
    </location>
</feature>
<reference evidence="14" key="2">
    <citation type="journal article" date="2023" name="Science">
        <title>Genomic signatures of disease resistance in endangered staghorn corals.</title>
        <authorList>
            <person name="Vollmer S.V."/>
            <person name="Selwyn J.D."/>
            <person name="Despard B.A."/>
            <person name="Roesel C.L."/>
        </authorList>
    </citation>
    <scope>NUCLEOTIDE SEQUENCE</scope>
    <source>
        <strain evidence="14">K2</strain>
    </source>
</reference>
<dbReference type="InterPro" id="IPR012560">
    <property type="entry name" value="Ferlin_A-domain"/>
</dbReference>
<dbReference type="CDD" id="cd04018">
    <property type="entry name" value="C2C_Ferlin"/>
    <property type="match status" value="1"/>
</dbReference>
<feature type="region of interest" description="Disordered" evidence="12">
    <location>
        <begin position="124"/>
        <end position="175"/>
    </location>
</feature>
<dbReference type="InterPro" id="IPR012968">
    <property type="entry name" value="FerIin_dom"/>
</dbReference>
<comment type="caution">
    <text evidence="14">The sequence shown here is derived from an EMBL/GenBank/DDBJ whole genome shotgun (WGS) entry which is preliminary data.</text>
</comment>
<dbReference type="GO" id="GO:0005886">
    <property type="term" value="C:plasma membrane"/>
    <property type="evidence" value="ECO:0007669"/>
    <property type="project" value="UniProtKB-SubCell"/>
</dbReference>
<feature type="domain" description="C2" evidence="13">
    <location>
        <begin position="164"/>
        <end position="284"/>
    </location>
</feature>
<dbReference type="PANTHER" id="PTHR12546">
    <property type="entry name" value="FER-1-LIKE"/>
    <property type="match status" value="1"/>
</dbReference>
<comment type="similarity">
    <text evidence="3">Belongs to the ferlin family.</text>
</comment>
<keyword evidence="10" id="KW-0472">Membrane</keyword>
<keyword evidence="8" id="KW-0735">Signal-anchor</keyword>
<dbReference type="Pfam" id="PF08150">
    <property type="entry name" value="FerB"/>
    <property type="match status" value="1"/>
</dbReference>
<feature type="region of interest" description="Disordered" evidence="12">
    <location>
        <begin position="2023"/>
        <end position="2046"/>
    </location>
</feature>
<feature type="domain" description="C2" evidence="13">
    <location>
        <begin position="1738"/>
        <end position="1887"/>
    </location>
</feature>
<feature type="domain" description="C2" evidence="13">
    <location>
        <begin position="1"/>
        <end position="103"/>
    </location>
</feature>
<dbReference type="InterPro" id="IPR037723">
    <property type="entry name" value="C2D_Ferlin"/>
</dbReference>
<dbReference type="Pfam" id="PF22901">
    <property type="entry name" value="dsrm_Ferlin"/>
    <property type="match status" value="1"/>
</dbReference>
<accession>A0AAD9R498</accession>
<keyword evidence="15" id="KW-1185">Reference proteome</keyword>
<dbReference type="Proteomes" id="UP001249851">
    <property type="component" value="Unassembled WGS sequence"/>
</dbReference>
<dbReference type="SMART" id="SM01202">
    <property type="entry name" value="FerI"/>
    <property type="match status" value="1"/>
</dbReference>
<evidence type="ECO:0000259" key="13">
    <source>
        <dbReference type="PROSITE" id="PS50004"/>
    </source>
</evidence>
<evidence type="ECO:0000256" key="11">
    <source>
        <dbReference type="ARBA" id="ARBA00023329"/>
    </source>
</evidence>
<feature type="domain" description="C2" evidence="13">
    <location>
        <begin position="1085"/>
        <end position="1213"/>
    </location>
</feature>
<dbReference type="EMBL" id="JARQWQ010000004">
    <property type="protein sequence ID" value="KAK2572573.1"/>
    <property type="molecule type" value="Genomic_DNA"/>
</dbReference>
<dbReference type="Pfam" id="PF00168">
    <property type="entry name" value="C2"/>
    <property type="match status" value="6"/>
</dbReference>
<dbReference type="CDD" id="cd08374">
    <property type="entry name" value="C2F_Ferlin"/>
    <property type="match status" value="1"/>
</dbReference>
<dbReference type="InterPro" id="IPR037725">
    <property type="entry name" value="C2F_Ferlin"/>
</dbReference>
<dbReference type="Gene3D" id="2.60.40.150">
    <property type="entry name" value="C2 domain"/>
    <property type="match status" value="6"/>
</dbReference>
<dbReference type="SMART" id="SM00694">
    <property type="entry name" value="DysFC"/>
    <property type="match status" value="2"/>
</dbReference>
<dbReference type="PANTHER" id="PTHR12546:SF33">
    <property type="entry name" value="SPERM VESICLE FUSION PROTEIN FER-1"/>
    <property type="match status" value="1"/>
</dbReference>
<dbReference type="SMART" id="SM01200">
    <property type="entry name" value="FerA"/>
    <property type="match status" value="1"/>
</dbReference>
<protein>
    <submittedName>
        <fullName evidence="14">Dysferlin</fullName>
    </submittedName>
</protein>
<comment type="subcellular location">
    <subcellularLocation>
        <location evidence="1">Cell membrane</location>
        <topology evidence="1">Single-pass type II membrane protein</topology>
    </subcellularLocation>
    <subcellularLocation>
        <location evidence="2">Cytoplasmic vesicle membrane</location>
        <topology evidence="2">Single-pass type II membrane protein</topology>
    </subcellularLocation>
</comment>
<feature type="compositionally biased region" description="Basic residues" evidence="12">
    <location>
        <begin position="161"/>
        <end position="175"/>
    </location>
</feature>
<dbReference type="FunFam" id="2.60.40.150:FF:000026">
    <property type="entry name" value="dysferlin isoform X2"/>
    <property type="match status" value="1"/>
</dbReference>
<evidence type="ECO:0000256" key="4">
    <source>
        <dbReference type="ARBA" id="ARBA00022475"/>
    </source>
</evidence>
<evidence type="ECO:0000256" key="3">
    <source>
        <dbReference type="ARBA" id="ARBA00007561"/>
    </source>
</evidence>
<name>A0AAD9R498_ACRCE</name>
<dbReference type="CDD" id="cd04037">
    <property type="entry name" value="C2E_Ferlin"/>
    <property type="match status" value="1"/>
</dbReference>
<sequence length="2046" mass="233640">MLKVEVTGATNLPDVDKFSGKSDPYAVVRFQGQEQKTDVRENELNPTWNKEFQYDLHGQKLSPQETLQIKVKDYEKILPNRLLGSATVPLKNLVRSKNNSLKIEVGLLDGEQRPTLGKVQLSLTYEPPPSAVKKSARGEAEDEEELLDEEIEDEGGDLGKKRTKRKKRQKKHKALSNKPQDFQILVKVFEGRQLTGGNIHPVVRVSVADQDKESKIKKCTNNPAFNENFSFNFHVAPMDLFEKMVSFEVFNSKKYRSDALIGYFELDMFSIYEMPGHAFIRKWMLLSDPGDKEAEDEEAGKEKRAKGVRGNSKGGSPAGYLKATVIILGPGDKPPDLSKLAGEDDTDDIEANLLRPAGVGLQDGVFTLKVYRAEDLPQMDTALMQGVKKFFNMQKDDEKLVDPYVLFQFCGKENRTSTKYKTDCPEFKEILRVPFKFPSMCQRVKFQIFDWDRLTDDDCIATSFLTLQSISGQGHEGFLPTYGPCWLNFFGSPREFSELPDEYDDLNMGKGEGVAYRGRLLVELQSKLGEEIDKELEEIRPDELIRVQPYLSRSKYKLFACFYEATMVSDVDGPIEFEVSIGNYGNMMDESVAPSNTPPCNAVYDGSNYYYLPWSGEKPCVCVESYWEDIAFRLEPLNALLRIIDRLEIKIAEIEHMITTKEPKVERASALFSLLDQLIADCSNGVSTLKGKANKLDEKRRRERKYELSSIVREASELKEKATNVETALSEVNGYLQRLQDIAEEPQNSLPDVIIWMVSGSTRIAYHRIPAYEVMFSPRQDACGKHCGKVIEIEMKYPGKKAFEIGDHPELPAMVRVELWFGLEQHQSNWTAREKSEGDFAVLAETYENEMKLGFWTKTALTRPDFSNSSGELPLAKESFQAPEGWQFDGDWYIAPEMSLMFDRDSGHKTFLEDAFENEARMIPGGNWGPASSPWANVQGDKIDDKDKISCPEGWEWTGNWQVDNNRAVDDEGWEYAVDVSFGVYGAIQRAYHLVRRRRWVRERLLKNPKMIIKQKELEEFEKEGWEYAPIFTAKFHHKERKIDFVRRRRWHRKMVAKGEKGTKVSMPPVCLLEIDGEENRKSCLQSIPRMFVTYEKPHKYQLWAYIYQARDLLAMDESGMNDAYARVVFCKQSAVTEVFTQTLCPTWDQTLIFDEIEIHECVENVAKNPPSVVVELFDRDSMGKDGFLGRCIMSPLVRLEGHQLPEPPLQWFKITRGQEDAGELLAACELFLDEGAELPFTPPMRGELFAVRSGVRPKLQRSAIEVLCWGVRNMKKFQLSSVTSPSIEFECAGVVVQSEVIKDTKKNPNFEKPVLTRMIVNLPMEEIYMPALNIRVRDNRTFGRRPIVGVHSMRTVQKHRCETPRAIEDVDALPQKGDYASFPSKHGSHIVDIKDPAVKKQKRKKKDEVKDEYFDWWSKFYASIGDHEKCGEYLTNGYSTMEVYQTELENVEGFSGFEDFINLFPLYRGKAKSREEEEDTVVGEFKGTFRVYPMPKDEQAWPLPETIFTNLPPNQPLEYVVRLYVIKALNLQPRDDSGTADPYLRVTLGKQKFDDEDNYKPYSLNPVFGRLFEMTAVIPIVKDLKIAVVDYDIIGRDDVIGETTIDLEQRVLSRFHATVGCAKFYSKAGPDKWRDIRKPRTILKDWCLMHNKPLPEYNDEPCSVMLDGTVYTLSQFEDGAPIHRYSGKPQSRLALHVLNQLNLVPDHVETRSLYNKTTQPTTEQGKLQLWVDIFPLSDGTPPDAVDVKPRLPVDYVLRVIIWNTKDVIMQETSITGEKMSDIYVKGWIDGIDESQETDVHYRSMDGEGNFNWRFVFPFSYIPTEKKLVVSEKKHFWSLDETRDKLTPRLMIQIWDNDLGFASDDFLGTLQLDLTALIKPATNARSCKLPDATNPAPTLDVFKQKRCYGWWSTSSLQTGTLRDTVGTLQNTMGVAASSLDVPKKKGAEEDSTGAIVPLNQCALRALSRVAAIFTYIEIAALRVLAISEDFLRYVNELGSAVLRNHYIIKGKIEMTIEAIPKTEADIKPAGRGRDEPNKNPTLEEPK</sequence>
<evidence type="ECO:0000256" key="10">
    <source>
        <dbReference type="ARBA" id="ARBA00023136"/>
    </source>
</evidence>
<dbReference type="InterPro" id="IPR037722">
    <property type="entry name" value="C2C_Ferlin"/>
</dbReference>
<organism evidence="14 15">
    <name type="scientific">Acropora cervicornis</name>
    <name type="common">Staghorn coral</name>
    <dbReference type="NCBI Taxonomy" id="6130"/>
    <lineage>
        <taxon>Eukaryota</taxon>
        <taxon>Metazoa</taxon>
        <taxon>Cnidaria</taxon>
        <taxon>Anthozoa</taxon>
        <taxon>Hexacorallia</taxon>
        <taxon>Scleractinia</taxon>
        <taxon>Astrocoeniina</taxon>
        <taxon>Acroporidae</taxon>
        <taxon>Acropora</taxon>
    </lineage>
</organism>
<dbReference type="InterPro" id="IPR037720">
    <property type="entry name" value="C2B_Ferlin"/>
</dbReference>
<feature type="region of interest" description="Disordered" evidence="12">
    <location>
        <begin position="291"/>
        <end position="315"/>
    </location>
</feature>
<keyword evidence="5" id="KW-0597">Phosphoprotein</keyword>
<dbReference type="PROSITE" id="PS50004">
    <property type="entry name" value="C2"/>
    <property type="match status" value="6"/>
</dbReference>
<evidence type="ECO:0000256" key="1">
    <source>
        <dbReference type="ARBA" id="ARBA00004401"/>
    </source>
</evidence>
<dbReference type="InterPro" id="IPR000008">
    <property type="entry name" value="C2_dom"/>
</dbReference>
<dbReference type="InterPro" id="IPR037721">
    <property type="entry name" value="Ferlin"/>
</dbReference>
<keyword evidence="4" id="KW-1003">Cell membrane</keyword>
<dbReference type="SUPFAM" id="SSF49562">
    <property type="entry name" value="C2 domain (Calcium/lipid-binding domain, CaLB)"/>
    <property type="match status" value="7"/>
</dbReference>
<dbReference type="InterPro" id="IPR006614">
    <property type="entry name" value="Peroxin/Ferlin"/>
</dbReference>
<feature type="domain" description="C2" evidence="13">
    <location>
        <begin position="345"/>
        <end position="481"/>
    </location>
</feature>
<evidence type="ECO:0000256" key="9">
    <source>
        <dbReference type="ARBA" id="ARBA00022989"/>
    </source>
</evidence>
<evidence type="ECO:0000256" key="12">
    <source>
        <dbReference type="SAM" id="MobiDB-lite"/>
    </source>
</evidence>
<dbReference type="InterPro" id="IPR037724">
    <property type="entry name" value="C2E_Ferlin"/>
</dbReference>